<feature type="region of interest" description="Disordered" evidence="1">
    <location>
        <begin position="42"/>
        <end position="63"/>
    </location>
</feature>
<protein>
    <submittedName>
        <fullName evidence="2">Uncharacterized protein</fullName>
    </submittedName>
</protein>
<evidence type="ECO:0000313" key="2">
    <source>
        <dbReference type="EMBL" id="KAJ4975257.1"/>
    </source>
</evidence>
<gene>
    <name evidence="2" type="ORF">NE237_000363</name>
</gene>
<evidence type="ECO:0000256" key="1">
    <source>
        <dbReference type="SAM" id="MobiDB-lite"/>
    </source>
</evidence>
<reference evidence="2" key="1">
    <citation type="journal article" date="2023" name="Plant J.">
        <title>The genome of the king protea, Protea cynaroides.</title>
        <authorList>
            <person name="Chang J."/>
            <person name="Duong T.A."/>
            <person name="Schoeman C."/>
            <person name="Ma X."/>
            <person name="Roodt D."/>
            <person name="Barker N."/>
            <person name="Li Z."/>
            <person name="Van de Peer Y."/>
            <person name="Mizrachi E."/>
        </authorList>
    </citation>
    <scope>NUCLEOTIDE SEQUENCE</scope>
    <source>
        <tissue evidence="2">Young leaves</tissue>
    </source>
</reference>
<dbReference type="Proteomes" id="UP001141806">
    <property type="component" value="Unassembled WGS sequence"/>
</dbReference>
<dbReference type="PANTHER" id="PTHR36063">
    <property type="entry name" value="ARABIDOPSIS THALIANA GENOMIC DNA, CHROMOSOME 5, P1 CLONE:MOK16"/>
    <property type="match status" value="1"/>
</dbReference>
<evidence type="ECO:0000313" key="3">
    <source>
        <dbReference type="Proteomes" id="UP001141806"/>
    </source>
</evidence>
<sequence length="147" mass="16497">MDPVKLYERFTMVGKMDPVKLCERVEQKTKKKVELISLLLKKDKDGGGGGDGDKKTEEKPTKQSHLSILISIVAGGERTILRSEATFTHIEMAVEASLLQRWMEVAPALFIFPQKSSNCPTLETIAEEEVLDDTDEDAELWVFPFPS</sequence>
<comment type="caution">
    <text evidence="2">The sequence shown here is derived from an EMBL/GenBank/DDBJ whole genome shotgun (WGS) entry which is preliminary data.</text>
</comment>
<keyword evidence="3" id="KW-1185">Reference proteome</keyword>
<name>A0A9Q0KRB3_9MAGN</name>
<organism evidence="2 3">
    <name type="scientific">Protea cynaroides</name>
    <dbReference type="NCBI Taxonomy" id="273540"/>
    <lineage>
        <taxon>Eukaryota</taxon>
        <taxon>Viridiplantae</taxon>
        <taxon>Streptophyta</taxon>
        <taxon>Embryophyta</taxon>
        <taxon>Tracheophyta</taxon>
        <taxon>Spermatophyta</taxon>
        <taxon>Magnoliopsida</taxon>
        <taxon>Proteales</taxon>
        <taxon>Proteaceae</taxon>
        <taxon>Protea</taxon>
    </lineage>
</organism>
<dbReference type="AlphaFoldDB" id="A0A9Q0KRB3"/>
<accession>A0A9Q0KRB3</accession>
<dbReference type="OrthoDB" id="1189304at2759"/>
<feature type="compositionally biased region" description="Basic and acidic residues" evidence="1">
    <location>
        <begin position="42"/>
        <end position="61"/>
    </location>
</feature>
<dbReference type="PANTHER" id="PTHR36063:SF1">
    <property type="entry name" value="ARABIDOPSIS THALIANA GENOMIC DNA, CHROMOSOME 5, P1 CLONE:MOK16"/>
    <property type="match status" value="1"/>
</dbReference>
<dbReference type="EMBL" id="JAMYWD010000003">
    <property type="protein sequence ID" value="KAJ4975257.1"/>
    <property type="molecule type" value="Genomic_DNA"/>
</dbReference>
<proteinExistence type="predicted"/>